<proteinExistence type="predicted"/>
<gene>
    <name evidence="1" type="ORF">VAPA_2c03210</name>
</gene>
<dbReference type="Proteomes" id="UP000016223">
    <property type="component" value="Chromosome 2"/>
</dbReference>
<evidence type="ECO:0000313" key="1">
    <source>
        <dbReference type="EMBL" id="AGU52882.1"/>
    </source>
</evidence>
<dbReference type="OrthoDB" id="8453434at2"/>
<dbReference type="EMBL" id="CP003912">
    <property type="protein sequence ID" value="AGU52882.1"/>
    <property type="molecule type" value="Genomic_DNA"/>
</dbReference>
<dbReference type="KEGG" id="vpd:VAPA_2c03210"/>
<protein>
    <submittedName>
        <fullName evidence="1">Uncharacterized protein</fullName>
    </submittedName>
</protein>
<reference evidence="1 2" key="1">
    <citation type="submission" date="2012-10" db="EMBL/GenBank/DDBJ databases">
        <title>Genome sequence of Variovorax paradoxus B4.</title>
        <authorList>
            <person name="Schuldes J."/>
            <person name="Brandt U."/>
            <person name="Hiessl S."/>
            <person name="Wuebbeler J.H."/>
            <person name="Thuermer A."/>
            <person name="Steinbuechel A."/>
            <person name="Daniel R."/>
        </authorList>
    </citation>
    <scope>NUCLEOTIDE SEQUENCE [LARGE SCALE GENOMIC DNA]</scope>
    <source>
        <strain evidence="1 2">B4</strain>
    </source>
</reference>
<dbReference type="AlphaFoldDB" id="T1XJ13"/>
<organism evidence="1 2">
    <name type="scientific">Variovorax paradoxus B4</name>
    <dbReference type="NCBI Taxonomy" id="1246301"/>
    <lineage>
        <taxon>Bacteria</taxon>
        <taxon>Pseudomonadati</taxon>
        <taxon>Pseudomonadota</taxon>
        <taxon>Betaproteobacteria</taxon>
        <taxon>Burkholderiales</taxon>
        <taxon>Comamonadaceae</taxon>
        <taxon>Variovorax</taxon>
    </lineage>
</organism>
<dbReference type="HOGENOM" id="CLU_1648540_0_0_4"/>
<sequence>MKAPHRYPEAQDFVSAIAKPFDSEQGSKVVAPFGIVWSDAVKLDSGLEIYNISAPTLGIGFTYKDAGLVFEQEYHDVGEGPFLMTHCGFWGHEDEYESYKGPLWKDLRFSDTVADAVEKLGAPTRVGRLDIHFWELPDFRLTIQWKSPGKIRVISYWMKQD</sequence>
<name>T1XJ13_VARPD</name>
<accession>T1XJ13</accession>
<evidence type="ECO:0000313" key="2">
    <source>
        <dbReference type="Proteomes" id="UP000016223"/>
    </source>
</evidence>
<dbReference type="RefSeq" id="WP_021003712.1">
    <property type="nucleotide sequence ID" value="NC_022234.1"/>
</dbReference>
<dbReference type="PATRIC" id="fig|1246301.3.peg.5841"/>